<evidence type="ECO:0000256" key="3">
    <source>
        <dbReference type="ARBA" id="ARBA00022807"/>
    </source>
</evidence>
<evidence type="ECO:0000256" key="4">
    <source>
        <dbReference type="ARBA" id="ARBA00023026"/>
    </source>
</evidence>
<evidence type="ECO:0000256" key="2">
    <source>
        <dbReference type="ARBA" id="ARBA00022670"/>
    </source>
</evidence>
<comment type="caution">
    <text evidence="6">The sequence shown here is derived from an EMBL/GenBank/DDBJ whole genome shotgun (WGS) entry which is preliminary data.</text>
</comment>
<dbReference type="Pfam" id="PF07610">
    <property type="entry name" value="DUF1573"/>
    <property type="match status" value="1"/>
</dbReference>
<organism evidence="6 7">
    <name type="scientific">Porphyromonas canoris</name>
    <dbReference type="NCBI Taxonomy" id="36875"/>
    <lineage>
        <taxon>Bacteria</taxon>
        <taxon>Pseudomonadati</taxon>
        <taxon>Bacteroidota</taxon>
        <taxon>Bacteroidia</taxon>
        <taxon>Bacteroidales</taxon>
        <taxon>Porphyromonadaceae</taxon>
        <taxon>Porphyromonas</taxon>
    </lineage>
</organism>
<accession>A0ABR4XN75</accession>
<evidence type="ECO:0000313" key="7">
    <source>
        <dbReference type="Proteomes" id="UP000030101"/>
    </source>
</evidence>
<name>A0ABR4XN75_9PORP</name>
<keyword evidence="3" id="KW-0788">Thiol protease</keyword>
<reference evidence="6 7" key="1">
    <citation type="submission" date="2014-08" db="EMBL/GenBank/DDBJ databases">
        <title>Porphyromonas canoris strain:OH2762 Genome sequencing.</title>
        <authorList>
            <person name="Wallis C."/>
            <person name="Deusch O."/>
            <person name="O'Flynn C."/>
            <person name="Davis I."/>
            <person name="Jospin G."/>
            <person name="Darling A.E."/>
            <person name="Coil D.A."/>
            <person name="Alexiev A."/>
            <person name="Horsfall A."/>
            <person name="Kirkwood N."/>
            <person name="Harris S."/>
            <person name="Eisen J.A."/>
        </authorList>
    </citation>
    <scope>NUCLEOTIDE SEQUENCE [LARGE SCALE GENOMIC DNA]</scope>
    <source>
        <strain evidence="7">COT-108 OH2762</strain>
    </source>
</reference>
<keyword evidence="3" id="KW-0378">Hydrolase</keyword>
<gene>
    <name evidence="6" type="ORF">HQ43_01880</name>
</gene>
<dbReference type="EMBL" id="JQZV01000003">
    <property type="protein sequence ID" value="KGN93409.1"/>
    <property type="molecule type" value="Genomic_DNA"/>
</dbReference>
<evidence type="ECO:0000256" key="5">
    <source>
        <dbReference type="SAM" id="SignalP"/>
    </source>
</evidence>
<evidence type="ECO:0000313" key="6">
    <source>
        <dbReference type="EMBL" id="KGN93409.1"/>
    </source>
</evidence>
<keyword evidence="4" id="KW-0843">Virulence</keyword>
<dbReference type="InterPro" id="IPR011467">
    <property type="entry name" value="DUF1573"/>
</dbReference>
<dbReference type="InterPro" id="IPR013783">
    <property type="entry name" value="Ig-like_fold"/>
</dbReference>
<dbReference type="PANTHER" id="PTHR37833:SF1">
    <property type="entry name" value="SIGNAL PEPTIDE PROTEIN"/>
    <property type="match status" value="1"/>
</dbReference>
<dbReference type="RefSeq" id="WP_036788871.1">
    <property type="nucleotide sequence ID" value="NZ_JQZV01000003.1"/>
</dbReference>
<keyword evidence="5" id="KW-0732">Signal</keyword>
<sequence length="132" mass="14287">MNKNLFYLIIAVLTLFVGSQTVSAQETKRAIIEAPSPTHDFGKIKEKDGNVKHDFVIINKGTAPLVITKVMSSCGCTTPKYSQEPIAPGKSSVITVVYDPTNRVYPFVKTVSVYSNGKDGAPLILTIKGVVE</sequence>
<proteinExistence type="inferred from homology"/>
<comment type="similarity">
    <text evidence="1">Belongs to the peptidase C25 family.</text>
</comment>
<protein>
    <recommendedName>
        <fullName evidence="8">DUF1573 domain-containing protein</fullName>
    </recommendedName>
</protein>
<evidence type="ECO:0008006" key="8">
    <source>
        <dbReference type="Google" id="ProtNLM"/>
    </source>
</evidence>
<feature type="signal peptide" evidence="5">
    <location>
        <begin position="1"/>
        <end position="24"/>
    </location>
</feature>
<dbReference type="Proteomes" id="UP000030101">
    <property type="component" value="Unassembled WGS sequence"/>
</dbReference>
<keyword evidence="2" id="KW-0645">Protease</keyword>
<evidence type="ECO:0000256" key="1">
    <source>
        <dbReference type="ARBA" id="ARBA00006067"/>
    </source>
</evidence>
<keyword evidence="7" id="KW-1185">Reference proteome</keyword>
<dbReference type="Gene3D" id="2.60.40.10">
    <property type="entry name" value="Immunoglobulins"/>
    <property type="match status" value="1"/>
</dbReference>
<dbReference type="PANTHER" id="PTHR37833">
    <property type="entry name" value="LIPOPROTEIN-RELATED"/>
    <property type="match status" value="1"/>
</dbReference>
<feature type="chain" id="PRO_5046421637" description="DUF1573 domain-containing protein" evidence="5">
    <location>
        <begin position="25"/>
        <end position="132"/>
    </location>
</feature>